<organism evidence="2 3">
    <name type="scientific">Rhizopogon vinicolor AM-OR11-026</name>
    <dbReference type="NCBI Taxonomy" id="1314800"/>
    <lineage>
        <taxon>Eukaryota</taxon>
        <taxon>Fungi</taxon>
        <taxon>Dikarya</taxon>
        <taxon>Basidiomycota</taxon>
        <taxon>Agaricomycotina</taxon>
        <taxon>Agaricomycetes</taxon>
        <taxon>Agaricomycetidae</taxon>
        <taxon>Boletales</taxon>
        <taxon>Suillineae</taxon>
        <taxon>Rhizopogonaceae</taxon>
        <taxon>Rhizopogon</taxon>
    </lineage>
</organism>
<feature type="compositionally biased region" description="Basic and acidic residues" evidence="1">
    <location>
        <begin position="355"/>
        <end position="368"/>
    </location>
</feature>
<dbReference type="STRING" id="1314800.A0A1B7MPP9"/>
<evidence type="ECO:0000256" key="1">
    <source>
        <dbReference type="SAM" id="MobiDB-lite"/>
    </source>
</evidence>
<dbReference type="Proteomes" id="UP000092154">
    <property type="component" value="Unassembled WGS sequence"/>
</dbReference>
<dbReference type="InParanoid" id="A0A1B7MPP9"/>
<reference evidence="2 3" key="1">
    <citation type="submission" date="2016-06" db="EMBL/GenBank/DDBJ databases">
        <title>Comparative genomics of the ectomycorrhizal sister species Rhizopogon vinicolor and Rhizopogon vesiculosus (Basidiomycota: Boletales) reveals a divergence of the mating type B locus.</title>
        <authorList>
            <consortium name="DOE Joint Genome Institute"/>
            <person name="Mujic A.B."/>
            <person name="Kuo A."/>
            <person name="Tritt A."/>
            <person name="Lipzen A."/>
            <person name="Chen C."/>
            <person name="Johnson J."/>
            <person name="Sharma A."/>
            <person name="Barry K."/>
            <person name="Grigoriev I.V."/>
            <person name="Spatafora J.W."/>
        </authorList>
    </citation>
    <scope>NUCLEOTIDE SEQUENCE [LARGE SCALE GENOMIC DNA]</scope>
    <source>
        <strain evidence="2 3">AM-OR11-026</strain>
    </source>
</reference>
<evidence type="ECO:0000313" key="3">
    <source>
        <dbReference type="Proteomes" id="UP000092154"/>
    </source>
</evidence>
<keyword evidence="3" id="KW-1185">Reference proteome</keyword>
<feature type="compositionally biased region" description="Polar residues" evidence="1">
    <location>
        <begin position="369"/>
        <end position="379"/>
    </location>
</feature>
<dbReference type="OrthoDB" id="2657487at2759"/>
<dbReference type="AlphaFoldDB" id="A0A1B7MPP9"/>
<dbReference type="EMBL" id="KV448596">
    <property type="protein sequence ID" value="OAX34557.1"/>
    <property type="molecule type" value="Genomic_DNA"/>
</dbReference>
<gene>
    <name evidence="2" type="ORF">K503DRAFT_794132</name>
</gene>
<feature type="compositionally biased region" description="Low complexity" evidence="1">
    <location>
        <begin position="415"/>
        <end position="430"/>
    </location>
</feature>
<feature type="region of interest" description="Disordered" evidence="1">
    <location>
        <begin position="355"/>
        <end position="435"/>
    </location>
</feature>
<accession>A0A1B7MPP9</accession>
<evidence type="ECO:0000313" key="2">
    <source>
        <dbReference type="EMBL" id="OAX34557.1"/>
    </source>
</evidence>
<name>A0A1B7MPP9_9AGAM</name>
<proteinExistence type="predicted"/>
<sequence>MSNLHSFTTTKSRKHIQPLPLRHIKVVLSKEARATLATNRRDKSHRFKIALTDAWNVLDETVKTITSSHHKSFHRVQNELCMGRGLMHYQCSKVNIWNAFYWKKCQEDNENTGTGRAILQDLVKDEDNCIEYWNLTEDDKAKLLEEYTEYKETKNTGIRISTKSKVNDVTQTLKAIENELYNLKGRTGMETILYTTCGSMDLPLRGIAFATEGIEEFMSSVMNIDNQDLASKMEGFAIQGMKGAVKNYQKRSSEVRSAIHQLITEKLQEIMNDPGAKMHWANYWRNVVQRYQVVVDGWPNNIPFDNLSKVSSALQDLEMILQKWKSGVIHWKELDDDEFQKLLKECDEKIESGEIIESHRRSRSDKGKNCTQSFDNSNSSRHKKTYKSVATIESDNDDAPDNSTSTTPSVDAALPTIPSINTTPPSSPSIDATASTLPSISNAPPNLDHIYGPATFPLTF</sequence>
<protein>
    <submittedName>
        <fullName evidence="2">Uncharacterized protein</fullName>
    </submittedName>
</protein>